<evidence type="ECO:0000259" key="1">
    <source>
        <dbReference type="Pfam" id="PF00646"/>
    </source>
</evidence>
<gene>
    <name evidence="2" type="ORF">R3W88_022490</name>
</gene>
<dbReference type="Proteomes" id="UP001311915">
    <property type="component" value="Unassembled WGS sequence"/>
</dbReference>
<dbReference type="EMBL" id="JAWPEI010000004">
    <property type="protein sequence ID" value="KAK4729502.1"/>
    <property type="molecule type" value="Genomic_DNA"/>
</dbReference>
<dbReference type="InterPro" id="IPR001810">
    <property type="entry name" value="F-box_dom"/>
</dbReference>
<dbReference type="AlphaFoldDB" id="A0AAV9LUT9"/>
<protein>
    <recommendedName>
        <fullName evidence="1">F-box domain-containing protein</fullName>
    </recommendedName>
</protein>
<proteinExistence type="predicted"/>
<accession>A0AAV9LUT9</accession>
<dbReference type="SUPFAM" id="SSF81383">
    <property type="entry name" value="F-box domain"/>
    <property type="match status" value="1"/>
</dbReference>
<comment type="caution">
    <text evidence="2">The sequence shown here is derived from an EMBL/GenBank/DDBJ whole genome shotgun (WGS) entry which is preliminary data.</text>
</comment>
<organism evidence="2 3">
    <name type="scientific">Solanum pinnatisectum</name>
    <name type="common">tansyleaf nightshade</name>
    <dbReference type="NCBI Taxonomy" id="50273"/>
    <lineage>
        <taxon>Eukaryota</taxon>
        <taxon>Viridiplantae</taxon>
        <taxon>Streptophyta</taxon>
        <taxon>Embryophyta</taxon>
        <taxon>Tracheophyta</taxon>
        <taxon>Spermatophyta</taxon>
        <taxon>Magnoliopsida</taxon>
        <taxon>eudicotyledons</taxon>
        <taxon>Gunneridae</taxon>
        <taxon>Pentapetalae</taxon>
        <taxon>asterids</taxon>
        <taxon>lamiids</taxon>
        <taxon>Solanales</taxon>
        <taxon>Solanaceae</taxon>
        <taxon>Solanoideae</taxon>
        <taxon>Solaneae</taxon>
        <taxon>Solanum</taxon>
    </lineage>
</organism>
<reference evidence="2 3" key="1">
    <citation type="submission" date="2023-10" db="EMBL/GenBank/DDBJ databases">
        <title>Genome-Wide Identification Analysis in wild type Solanum Pinnatisectum Reveals Some Genes Defensing Phytophthora Infestans.</title>
        <authorList>
            <person name="Sun C."/>
        </authorList>
    </citation>
    <scope>NUCLEOTIDE SEQUENCE [LARGE SCALE GENOMIC DNA]</scope>
    <source>
        <strain evidence="2">LQN</strain>
        <tissue evidence="2">Leaf</tissue>
    </source>
</reference>
<dbReference type="Pfam" id="PF00646">
    <property type="entry name" value="F-box"/>
    <property type="match status" value="1"/>
</dbReference>
<sequence length="72" mass="8638">MEIQKKIKVSEDRLSDLPESILVHILSKIWEDNESIVRTSVLSTRWRFLWMSVPLSLFYRLPHPLQRMFPIS</sequence>
<name>A0AAV9LUT9_9SOLN</name>
<dbReference type="PANTHER" id="PTHR32212:SF234">
    <property type="entry name" value="F-BOX_LRR-REPEAT PROTEIN 13-LIKE"/>
    <property type="match status" value="1"/>
</dbReference>
<evidence type="ECO:0000313" key="2">
    <source>
        <dbReference type="EMBL" id="KAK4729502.1"/>
    </source>
</evidence>
<feature type="domain" description="F-box" evidence="1">
    <location>
        <begin position="14"/>
        <end position="55"/>
    </location>
</feature>
<keyword evidence="3" id="KW-1185">Reference proteome</keyword>
<dbReference type="PANTHER" id="PTHR32212">
    <property type="entry name" value="CYCLIN-LIKE F-BOX"/>
    <property type="match status" value="1"/>
</dbReference>
<dbReference type="Gene3D" id="1.20.1280.50">
    <property type="match status" value="1"/>
</dbReference>
<evidence type="ECO:0000313" key="3">
    <source>
        <dbReference type="Proteomes" id="UP001311915"/>
    </source>
</evidence>
<dbReference type="InterPro" id="IPR036047">
    <property type="entry name" value="F-box-like_dom_sf"/>
</dbReference>